<organism evidence="5 6">
    <name type="scientific">Marinobacter nanhaiticus D15-8W</name>
    <dbReference type="NCBI Taxonomy" id="626887"/>
    <lineage>
        <taxon>Bacteria</taxon>
        <taxon>Pseudomonadati</taxon>
        <taxon>Pseudomonadota</taxon>
        <taxon>Gammaproteobacteria</taxon>
        <taxon>Pseudomonadales</taxon>
        <taxon>Marinobacteraceae</taxon>
        <taxon>Marinobacter</taxon>
    </lineage>
</organism>
<dbReference type="Pfam" id="PF00027">
    <property type="entry name" value="cNMP_binding"/>
    <property type="match status" value="1"/>
</dbReference>
<dbReference type="SUPFAM" id="SSF46785">
    <property type="entry name" value="Winged helix' DNA-binding domain"/>
    <property type="match status" value="1"/>
</dbReference>
<accession>N6WRA2</accession>
<evidence type="ECO:0000313" key="5">
    <source>
        <dbReference type="EMBL" id="ENO14106.1"/>
    </source>
</evidence>
<dbReference type="InterPro" id="IPR036388">
    <property type="entry name" value="WH-like_DNA-bd_sf"/>
</dbReference>
<gene>
    <name evidence="5" type="ORF">J057_21970</name>
</gene>
<evidence type="ECO:0000313" key="6">
    <source>
        <dbReference type="Proteomes" id="UP000013165"/>
    </source>
</evidence>
<protein>
    <submittedName>
        <fullName evidence="5">Crp/Fnr family transcriptional regulator</fullName>
    </submittedName>
</protein>
<dbReference type="Gene3D" id="2.60.120.10">
    <property type="entry name" value="Jelly Rolls"/>
    <property type="match status" value="1"/>
</dbReference>
<feature type="domain" description="HTH crp-type" evidence="4">
    <location>
        <begin position="155"/>
        <end position="229"/>
    </location>
</feature>
<keyword evidence="1" id="KW-0805">Transcription regulation</keyword>
<dbReference type="eggNOG" id="COG0664">
    <property type="taxonomic scope" value="Bacteria"/>
</dbReference>
<dbReference type="RefSeq" id="WP_004582326.1">
    <property type="nucleotide sequence ID" value="NZ_AP028878.1"/>
</dbReference>
<evidence type="ECO:0000259" key="4">
    <source>
        <dbReference type="PROSITE" id="PS51063"/>
    </source>
</evidence>
<comment type="caution">
    <text evidence="5">The sequence shown here is derived from an EMBL/GenBank/DDBJ whole genome shotgun (WGS) entry which is preliminary data.</text>
</comment>
<dbReference type="Gene3D" id="1.10.10.10">
    <property type="entry name" value="Winged helix-like DNA-binding domain superfamily/Winged helix DNA-binding domain"/>
    <property type="match status" value="1"/>
</dbReference>
<dbReference type="SMART" id="SM00419">
    <property type="entry name" value="HTH_CRP"/>
    <property type="match status" value="1"/>
</dbReference>
<dbReference type="InterPro" id="IPR012318">
    <property type="entry name" value="HTH_CRP"/>
</dbReference>
<dbReference type="CDD" id="cd00038">
    <property type="entry name" value="CAP_ED"/>
    <property type="match status" value="1"/>
</dbReference>
<reference evidence="5 6" key="1">
    <citation type="journal article" date="2013" name="Genome Announc.">
        <title>Genome Sequence of the Polycyclic Aromatic Hydrocarbon-Degrading Bacterium Strain Marinobacter nanhaiticus D15-8WT.</title>
        <authorList>
            <person name="Cui Z."/>
            <person name="Gao W."/>
            <person name="Li Q."/>
            <person name="Xu G."/>
            <person name="Zheng L."/>
        </authorList>
    </citation>
    <scope>NUCLEOTIDE SEQUENCE [LARGE SCALE GENOMIC DNA]</scope>
    <source>
        <strain evidence="5 6">D15-8W</strain>
    </source>
</reference>
<keyword evidence="6" id="KW-1185">Reference proteome</keyword>
<sequence>MTILTSFNDPLLTPLLHRLSAYAPISASDKQRLNQLIHSKKMFSRGDFILETGQTSDKVFAIAKGWAAHEVVTEEGDVCILGFLLPGDASTFNSQLNAASYVSIKCLTEVWAISFQADALRKLLTDSATLTRAFSLMRMTSESIDRELIVNLLAKPADYKIASLLCELGVRDGRGQPDSPITRTIPLSQVAIGAALGLSSVHVNRVISRMQQEGLLKVQHGFIHITNWELMTQTYRFDSAYMTRYDVNHHKRAPTPPARLVPLSY</sequence>
<dbReference type="HOGENOM" id="CLU_075053_0_0_6"/>
<keyword evidence="3" id="KW-0804">Transcription</keyword>
<name>N6WRA2_9GAMM</name>
<dbReference type="InterPro" id="IPR018490">
    <property type="entry name" value="cNMP-bd_dom_sf"/>
</dbReference>
<dbReference type="AlphaFoldDB" id="N6WRA2"/>
<evidence type="ECO:0000256" key="1">
    <source>
        <dbReference type="ARBA" id="ARBA00023015"/>
    </source>
</evidence>
<proteinExistence type="predicted"/>
<keyword evidence="2" id="KW-0238">DNA-binding</keyword>
<dbReference type="InterPro" id="IPR014710">
    <property type="entry name" value="RmlC-like_jellyroll"/>
</dbReference>
<dbReference type="EMBL" id="APLQ01000014">
    <property type="protein sequence ID" value="ENO14106.1"/>
    <property type="molecule type" value="Genomic_DNA"/>
</dbReference>
<dbReference type="SUPFAM" id="SSF51206">
    <property type="entry name" value="cAMP-binding domain-like"/>
    <property type="match status" value="1"/>
</dbReference>
<dbReference type="PATRIC" id="fig|626887.3.peg.4398"/>
<dbReference type="OrthoDB" id="9126850at2"/>
<evidence type="ECO:0000256" key="2">
    <source>
        <dbReference type="ARBA" id="ARBA00023125"/>
    </source>
</evidence>
<evidence type="ECO:0000256" key="3">
    <source>
        <dbReference type="ARBA" id="ARBA00023163"/>
    </source>
</evidence>
<dbReference type="GO" id="GO:0006355">
    <property type="term" value="P:regulation of DNA-templated transcription"/>
    <property type="evidence" value="ECO:0007669"/>
    <property type="project" value="InterPro"/>
</dbReference>
<dbReference type="InterPro" id="IPR000595">
    <property type="entry name" value="cNMP-bd_dom"/>
</dbReference>
<dbReference type="STRING" id="626887.J057_21970"/>
<dbReference type="Pfam" id="PF13545">
    <property type="entry name" value="HTH_Crp_2"/>
    <property type="match status" value="1"/>
</dbReference>
<dbReference type="GO" id="GO:0003677">
    <property type="term" value="F:DNA binding"/>
    <property type="evidence" value="ECO:0007669"/>
    <property type="project" value="UniProtKB-KW"/>
</dbReference>
<dbReference type="PROSITE" id="PS51063">
    <property type="entry name" value="HTH_CRP_2"/>
    <property type="match status" value="1"/>
</dbReference>
<dbReference type="Proteomes" id="UP000013165">
    <property type="component" value="Unassembled WGS sequence"/>
</dbReference>
<dbReference type="InterPro" id="IPR036390">
    <property type="entry name" value="WH_DNA-bd_sf"/>
</dbReference>